<dbReference type="PANTHER" id="PTHR15204:SF0">
    <property type="entry name" value="LARGE PROLINE-RICH PROTEIN BAG6"/>
    <property type="match status" value="1"/>
</dbReference>
<keyword evidence="4" id="KW-1185">Reference proteome</keyword>
<gene>
    <name evidence="3" type="ORF">KSP40_PGU001190</name>
</gene>
<sequence length="699" mass="76389">MGTSGTAKIPVANTFVVEDPETSVEIKIKTLDSQTYNLRVDKVPIPALKEQIATITGVLSDQQRLICHGRVLKDDQLLSAYPNSTPDSNLNNPSQISRTIVLEAFNVDQTNIDSALLNRIVENILNSFGASNNGSVNVSANIRVIQDSPVLLISFWDGCSTNLQLTNDTAASSTQNQQNITSQGIESDRLREAFRFPSAVSSGHQNLPEIPHSLTTLRQYLAHLNNEFRREMPVSNVFFSSQGLARELEHDTSAAAYPMRSNVQSNAIRTGFFLQNLGSLLLELGRTTMTLRMGQGPNEVVVNSGPAVFISASGPNPVMVQPVPFYPAPSFGGMHIGSTNSGHGPEGERVAFSVLPRNVDIRIHTGCRAVPIPADSQNRLGSTHIQQENINLARTSIDRDSVHQAAQSHPHNATLSGQYGFGVVPLRAVVAMPTGVSSSQSDLSGNLIPLLNPLFARIRQHNTGYVNVALSPQAIPLHQGSFESNEELIPDSMRRILESYTGGSLQETQVQSYTLPVVSESSIPPTFEIDHHEANIYISSERITPSDYGESSHVNDRQHVGQGSLLQFLSTFNQPSNTLLVGEQIDTGGVNQQEPTDGSHSEQVCFDRDSVSNEPSRAVNDQGVLFSNFLRQLMPLLMQDCAITQDISRVNPNPVILETHTVSSVDASSSQHQRDQPESPNPKRHKVSFYDSMFLLFFC</sequence>
<name>A0ABR2MEX0_9ASPA</name>
<dbReference type="PANTHER" id="PTHR15204">
    <property type="entry name" value="LARGE PROLINE-RICH PROTEIN BAG6"/>
    <property type="match status" value="1"/>
</dbReference>
<dbReference type="Pfam" id="PF00240">
    <property type="entry name" value="ubiquitin"/>
    <property type="match status" value="1"/>
</dbReference>
<reference evidence="3 4" key="1">
    <citation type="journal article" date="2022" name="Nat. Plants">
        <title>Genomes of leafy and leafless Platanthera orchids illuminate the evolution of mycoheterotrophy.</title>
        <authorList>
            <person name="Li M.H."/>
            <person name="Liu K.W."/>
            <person name="Li Z."/>
            <person name="Lu H.C."/>
            <person name="Ye Q.L."/>
            <person name="Zhang D."/>
            <person name="Wang J.Y."/>
            <person name="Li Y.F."/>
            <person name="Zhong Z.M."/>
            <person name="Liu X."/>
            <person name="Yu X."/>
            <person name="Liu D.K."/>
            <person name="Tu X.D."/>
            <person name="Liu B."/>
            <person name="Hao Y."/>
            <person name="Liao X.Y."/>
            <person name="Jiang Y.T."/>
            <person name="Sun W.H."/>
            <person name="Chen J."/>
            <person name="Chen Y.Q."/>
            <person name="Ai Y."/>
            <person name="Zhai J.W."/>
            <person name="Wu S.S."/>
            <person name="Zhou Z."/>
            <person name="Hsiao Y.Y."/>
            <person name="Wu W.L."/>
            <person name="Chen Y.Y."/>
            <person name="Lin Y.F."/>
            <person name="Hsu J.L."/>
            <person name="Li C.Y."/>
            <person name="Wang Z.W."/>
            <person name="Zhao X."/>
            <person name="Zhong W.Y."/>
            <person name="Ma X.K."/>
            <person name="Ma L."/>
            <person name="Huang J."/>
            <person name="Chen G.Z."/>
            <person name="Huang M.Z."/>
            <person name="Huang L."/>
            <person name="Peng D.H."/>
            <person name="Luo Y.B."/>
            <person name="Zou S.Q."/>
            <person name="Chen S.P."/>
            <person name="Lan S."/>
            <person name="Tsai W.C."/>
            <person name="Van de Peer Y."/>
            <person name="Liu Z.J."/>
        </authorList>
    </citation>
    <scope>NUCLEOTIDE SEQUENCE [LARGE SCALE GENOMIC DNA]</scope>
    <source>
        <strain evidence="3">Lor288</strain>
    </source>
</reference>
<dbReference type="SMART" id="SM00213">
    <property type="entry name" value="UBQ"/>
    <property type="match status" value="1"/>
</dbReference>
<feature type="region of interest" description="Disordered" evidence="1">
    <location>
        <begin position="663"/>
        <end position="685"/>
    </location>
</feature>
<comment type="caution">
    <text evidence="3">The sequence shown here is derived from an EMBL/GenBank/DDBJ whole genome shotgun (WGS) entry which is preliminary data.</text>
</comment>
<dbReference type="EMBL" id="JBBWWR010000008">
    <property type="protein sequence ID" value="KAK8962490.1"/>
    <property type="molecule type" value="Genomic_DNA"/>
</dbReference>
<dbReference type="Gene3D" id="3.10.20.90">
    <property type="entry name" value="Phosphatidylinositol 3-kinase Catalytic Subunit, Chain A, domain 1"/>
    <property type="match status" value="1"/>
</dbReference>
<dbReference type="InterPro" id="IPR000626">
    <property type="entry name" value="Ubiquitin-like_dom"/>
</dbReference>
<dbReference type="SUPFAM" id="SSF54236">
    <property type="entry name" value="Ubiquitin-like"/>
    <property type="match status" value="1"/>
</dbReference>
<evidence type="ECO:0000256" key="1">
    <source>
        <dbReference type="SAM" id="MobiDB-lite"/>
    </source>
</evidence>
<protein>
    <recommendedName>
        <fullName evidence="2">Ubiquitin-like domain-containing protein</fullName>
    </recommendedName>
</protein>
<dbReference type="Proteomes" id="UP001412067">
    <property type="component" value="Unassembled WGS sequence"/>
</dbReference>
<proteinExistence type="predicted"/>
<accession>A0ABR2MEX0</accession>
<evidence type="ECO:0000313" key="3">
    <source>
        <dbReference type="EMBL" id="KAK8962490.1"/>
    </source>
</evidence>
<organism evidence="3 4">
    <name type="scientific">Platanthera guangdongensis</name>
    <dbReference type="NCBI Taxonomy" id="2320717"/>
    <lineage>
        <taxon>Eukaryota</taxon>
        <taxon>Viridiplantae</taxon>
        <taxon>Streptophyta</taxon>
        <taxon>Embryophyta</taxon>
        <taxon>Tracheophyta</taxon>
        <taxon>Spermatophyta</taxon>
        <taxon>Magnoliopsida</taxon>
        <taxon>Liliopsida</taxon>
        <taxon>Asparagales</taxon>
        <taxon>Orchidaceae</taxon>
        <taxon>Orchidoideae</taxon>
        <taxon>Orchideae</taxon>
        <taxon>Orchidinae</taxon>
        <taxon>Platanthera</taxon>
    </lineage>
</organism>
<evidence type="ECO:0000259" key="2">
    <source>
        <dbReference type="PROSITE" id="PS50053"/>
    </source>
</evidence>
<evidence type="ECO:0000313" key="4">
    <source>
        <dbReference type="Proteomes" id="UP001412067"/>
    </source>
</evidence>
<feature type="domain" description="Ubiquitin-like" evidence="2">
    <location>
        <begin position="24"/>
        <end position="81"/>
    </location>
</feature>
<dbReference type="PROSITE" id="PS50053">
    <property type="entry name" value="UBIQUITIN_2"/>
    <property type="match status" value="1"/>
</dbReference>
<dbReference type="InterPro" id="IPR029071">
    <property type="entry name" value="Ubiquitin-like_domsf"/>
</dbReference>